<gene>
    <name evidence="1" type="ORF">NM688_g8222</name>
</gene>
<dbReference type="EMBL" id="JANHOG010002141">
    <property type="protein sequence ID" value="KAJ3526747.1"/>
    <property type="molecule type" value="Genomic_DNA"/>
</dbReference>
<dbReference type="Proteomes" id="UP001148662">
    <property type="component" value="Unassembled WGS sequence"/>
</dbReference>
<reference evidence="1" key="1">
    <citation type="submission" date="2022-07" db="EMBL/GenBank/DDBJ databases">
        <title>Genome Sequence of Phlebia brevispora.</title>
        <authorList>
            <person name="Buettner E."/>
        </authorList>
    </citation>
    <scope>NUCLEOTIDE SEQUENCE</scope>
    <source>
        <strain evidence="1">MPL23</strain>
    </source>
</reference>
<sequence length="581" mass="64850">MAPPEAHSAYAQMMYGPEPTLDQMEGVEDIAESYEKSTWQNYDSGFLEPTLGNTARYLYANSYVALAAPAASAHSRAMLNGQAARADEQWASWVNPDDKGKEKERESDLPVEAAEDDLSLFVDGYRAALNMWEPATNPETDLKLSKEELEMELKARAEEKKEAARFLRYRLPKSSDSARTVAWNDVFRPFAHLDMEIFPVTDNNHAPGHLPCPLIVARKRCTATFQDEQSRHMHMERHFKGRFLCPGAAMCKERWHYTLKELKAHVDANSSCCGFFFSDRVKYELCMPRWLVADKAKMVSLPENDPFHRAMEKIVKQWRDPLPKAPRRRKVRQKDEYRFRSVLGYLGYIEVTTFKSLSLFILIILHYAKSHFQCFPSYHRHNYEKQRKMDSHSSRAKSTRPIYIIFGSLAAVLLVWYVLLPSKPSAPIVNKAVAVLKGDSGVGGTVIFTQSDPSGPVTVTGDLAGLDPSAQRGFHIHVSGDLSKGCASAGAHFNPFNKNHGAPSDRERHAGDLGNIESNEYGNAKFTLEDKIISLNGPTTIVGRSVVLHAGTDDLGQGDNEESLKTGNAGPRAACAVIGLA</sequence>
<organism evidence="1 2">
    <name type="scientific">Phlebia brevispora</name>
    <dbReference type="NCBI Taxonomy" id="194682"/>
    <lineage>
        <taxon>Eukaryota</taxon>
        <taxon>Fungi</taxon>
        <taxon>Dikarya</taxon>
        <taxon>Basidiomycota</taxon>
        <taxon>Agaricomycotina</taxon>
        <taxon>Agaricomycetes</taxon>
        <taxon>Polyporales</taxon>
        <taxon>Meruliaceae</taxon>
        <taxon>Phlebia</taxon>
    </lineage>
</organism>
<evidence type="ECO:0000313" key="2">
    <source>
        <dbReference type="Proteomes" id="UP001148662"/>
    </source>
</evidence>
<protein>
    <submittedName>
        <fullName evidence="1">Uncharacterized protein</fullName>
    </submittedName>
</protein>
<comment type="caution">
    <text evidence="1">The sequence shown here is derived from an EMBL/GenBank/DDBJ whole genome shotgun (WGS) entry which is preliminary data.</text>
</comment>
<evidence type="ECO:0000313" key="1">
    <source>
        <dbReference type="EMBL" id="KAJ3526747.1"/>
    </source>
</evidence>
<keyword evidence="2" id="KW-1185">Reference proteome</keyword>
<accession>A0ACC1RVQ8</accession>
<proteinExistence type="predicted"/>
<name>A0ACC1RVQ8_9APHY</name>